<evidence type="ECO:0000256" key="2">
    <source>
        <dbReference type="SAM" id="Phobius"/>
    </source>
</evidence>
<keyword evidence="2" id="KW-0812">Transmembrane</keyword>
<proteinExistence type="predicted"/>
<feature type="transmembrane region" description="Helical" evidence="2">
    <location>
        <begin position="140"/>
        <end position="161"/>
    </location>
</feature>
<dbReference type="AlphaFoldDB" id="A0AAN9F0G7"/>
<comment type="caution">
    <text evidence="3">The sequence shown here is derived from an EMBL/GenBank/DDBJ whole genome shotgun (WGS) entry which is preliminary data.</text>
</comment>
<sequence length="162" mass="17006">MAPQRGGATPRQQQQEATLATSTVAVNTTQAIKPERERRRRRLQIMVVVRFAKEIAATNGSGGNPTEAANGRRSEGQRLTTQVDNQALSSLAYLHTCSHISSIMDMKKVTCVVLIAATSLSAAFAASAEVPAPAPSPSSNASITIVGSLVGASLLSFIALFQ</sequence>
<feature type="region of interest" description="Disordered" evidence="1">
    <location>
        <begin position="1"/>
        <end position="22"/>
    </location>
</feature>
<feature type="transmembrane region" description="Helical" evidence="2">
    <location>
        <begin position="109"/>
        <end position="128"/>
    </location>
</feature>
<dbReference type="PANTHER" id="PTHR34672:SF2">
    <property type="entry name" value="ARABINOGALACTAN PROTEIN 23"/>
    <property type="match status" value="1"/>
</dbReference>
<gene>
    <name evidence="3" type="ORF">RIF29_20013</name>
</gene>
<reference evidence="3 4" key="1">
    <citation type="submission" date="2024-01" db="EMBL/GenBank/DDBJ databases">
        <title>The genomes of 5 underutilized Papilionoideae crops provide insights into root nodulation and disease resistanc.</title>
        <authorList>
            <person name="Yuan L."/>
        </authorList>
    </citation>
    <scope>NUCLEOTIDE SEQUENCE [LARGE SCALE GENOMIC DNA]</scope>
    <source>
        <strain evidence="3">ZHUSHIDOU_FW_LH</strain>
        <tissue evidence="3">Leaf</tissue>
    </source>
</reference>
<dbReference type="PANTHER" id="PTHR34672">
    <property type="entry name" value="POLLEN-SPECIFIC ARABINOGALACTA PROTEIN BAN102"/>
    <property type="match status" value="1"/>
</dbReference>
<evidence type="ECO:0000313" key="3">
    <source>
        <dbReference type="EMBL" id="KAK7267344.1"/>
    </source>
</evidence>
<organism evidence="3 4">
    <name type="scientific">Crotalaria pallida</name>
    <name type="common">Smooth rattlebox</name>
    <name type="synonym">Crotalaria striata</name>
    <dbReference type="NCBI Taxonomy" id="3830"/>
    <lineage>
        <taxon>Eukaryota</taxon>
        <taxon>Viridiplantae</taxon>
        <taxon>Streptophyta</taxon>
        <taxon>Embryophyta</taxon>
        <taxon>Tracheophyta</taxon>
        <taxon>Spermatophyta</taxon>
        <taxon>Magnoliopsida</taxon>
        <taxon>eudicotyledons</taxon>
        <taxon>Gunneridae</taxon>
        <taxon>Pentapetalae</taxon>
        <taxon>rosids</taxon>
        <taxon>fabids</taxon>
        <taxon>Fabales</taxon>
        <taxon>Fabaceae</taxon>
        <taxon>Papilionoideae</taxon>
        <taxon>50 kb inversion clade</taxon>
        <taxon>genistoids sensu lato</taxon>
        <taxon>core genistoids</taxon>
        <taxon>Crotalarieae</taxon>
        <taxon>Crotalaria</taxon>
    </lineage>
</organism>
<dbReference type="InterPro" id="IPR044702">
    <property type="entry name" value="AGP23/40"/>
</dbReference>
<evidence type="ECO:0000256" key="1">
    <source>
        <dbReference type="SAM" id="MobiDB-lite"/>
    </source>
</evidence>
<accession>A0AAN9F0G7</accession>
<keyword evidence="2" id="KW-1133">Transmembrane helix</keyword>
<protein>
    <submittedName>
        <fullName evidence="3">Uncharacterized protein</fullName>
    </submittedName>
</protein>
<keyword evidence="2" id="KW-0472">Membrane</keyword>
<keyword evidence="4" id="KW-1185">Reference proteome</keyword>
<evidence type="ECO:0000313" key="4">
    <source>
        <dbReference type="Proteomes" id="UP001372338"/>
    </source>
</evidence>
<name>A0AAN9F0G7_CROPI</name>
<feature type="region of interest" description="Disordered" evidence="1">
    <location>
        <begin position="58"/>
        <end position="78"/>
    </location>
</feature>
<dbReference type="Proteomes" id="UP001372338">
    <property type="component" value="Unassembled WGS sequence"/>
</dbReference>
<dbReference type="EMBL" id="JAYWIO010000004">
    <property type="protein sequence ID" value="KAK7267344.1"/>
    <property type="molecule type" value="Genomic_DNA"/>
</dbReference>
<feature type="compositionally biased region" description="Polar residues" evidence="1">
    <location>
        <begin position="10"/>
        <end position="22"/>
    </location>
</feature>